<dbReference type="AlphaFoldDB" id="A0AAE0KZL5"/>
<comment type="caution">
    <text evidence="2">The sequence shown here is derived from an EMBL/GenBank/DDBJ whole genome shotgun (WGS) entry which is preliminary data.</text>
</comment>
<evidence type="ECO:0000313" key="3">
    <source>
        <dbReference type="Proteomes" id="UP001190700"/>
    </source>
</evidence>
<reference evidence="2 3" key="1">
    <citation type="journal article" date="2015" name="Genome Biol. Evol.">
        <title>Comparative Genomics of a Bacterivorous Green Alga Reveals Evolutionary Causalities and Consequences of Phago-Mixotrophic Mode of Nutrition.</title>
        <authorList>
            <person name="Burns J.A."/>
            <person name="Paasch A."/>
            <person name="Narechania A."/>
            <person name="Kim E."/>
        </authorList>
    </citation>
    <scope>NUCLEOTIDE SEQUENCE [LARGE SCALE GENOMIC DNA]</scope>
    <source>
        <strain evidence="2 3">PLY_AMNH</strain>
    </source>
</reference>
<evidence type="ECO:0000313" key="2">
    <source>
        <dbReference type="EMBL" id="KAK3266643.1"/>
    </source>
</evidence>
<protein>
    <submittedName>
        <fullName evidence="2">Uncharacterized protein</fullName>
    </submittedName>
</protein>
<dbReference type="EMBL" id="LGRX02012915">
    <property type="protein sequence ID" value="KAK3266643.1"/>
    <property type="molecule type" value="Genomic_DNA"/>
</dbReference>
<sequence>MIRPSPSRRSGLARKNPDEPEAAETPGNTDLVPRSWHFRQGPACNAPPAQLVPRHRRTLIWPAISSQKMALMMTPPPYLKTSLLTLERGSSVEEACEYGASPQPASPPPRVTSPKFVANHLARPVLSYHCRRTRTTSSLTSVGG</sequence>
<feature type="region of interest" description="Disordered" evidence="1">
    <location>
        <begin position="1"/>
        <end position="49"/>
    </location>
</feature>
<gene>
    <name evidence="2" type="ORF">CYMTET_24743</name>
</gene>
<name>A0AAE0KZL5_9CHLO</name>
<dbReference type="Proteomes" id="UP001190700">
    <property type="component" value="Unassembled WGS sequence"/>
</dbReference>
<accession>A0AAE0KZL5</accession>
<organism evidence="2 3">
    <name type="scientific">Cymbomonas tetramitiformis</name>
    <dbReference type="NCBI Taxonomy" id="36881"/>
    <lineage>
        <taxon>Eukaryota</taxon>
        <taxon>Viridiplantae</taxon>
        <taxon>Chlorophyta</taxon>
        <taxon>Pyramimonadophyceae</taxon>
        <taxon>Pyramimonadales</taxon>
        <taxon>Pyramimonadaceae</taxon>
        <taxon>Cymbomonas</taxon>
    </lineage>
</organism>
<evidence type="ECO:0000256" key="1">
    <source>
        <dbReference type="SAM" id="MobiDB-lite"/>
    </source>
</evidence>
<proteinExistence type="predicted"/>
<keyword evidence="3" id="KW-1185">Reference proteome</keyword>